<dbReference type="PROSITE" id="PS00507">
    <property type="entry name" value="NI_HGENASE_L_1"/>
    <property type="match status" value="1"/>
</dbReference>
<feature type="binding site" evidence="7">
    <location>
        <position position="41"/>
    </location>
    <ligand>
        <name>Mg(2+)</name>
        <dbReference type="ChEBI" id="CHEBI:18420"/>
    </ligand>
</feature>
<dbReference type="EMBL" id="CP000267">
    <property type="protein sequence ID" value="ABD71819.1"/>
    <property type="molecule type" value="Genomic_DNA"/>
</dbReference>
<keyword evidence="9" id="KW-1185">Reference proteome</keyword>
<dbReference type="HOGENOM" id="CLU_030087_1_0_4"/>
<dbReference type="eggNOG" id="COG0374">
    <property type="taxonomic scope" value="Bacteria"/>
</dbReference>
<dbReference type="Pfam" id="PF00374">
    <property type="entry name" value="NiFeSe_Hases"/>
    <property type="match status" value="2"/>
</dbReference>
<dbReference type="OrthoDB" id="9761717at2"/>
<feature type="binding site" evidence="7">
    <location>
        <position position="63"/>
    </location>
    <ligand>
        <name>Fe cation</name>
        <dbReference type="ChEBI" id="CHEBI:24875"/>
    </ligand>
</feature>
<comment type="subcellular location">
    <subcellularLocation>
        <location evidence="2">Cell envelope</location>
    </subcellularLocation>
</comment>
<keyword evidence="7" id="KW-0408">Iron</keyword>
<dbReference type="SUPFAM" id="SSF56762">
    <property type="entry name" value="HydB/Nqo4-like"/>
    <property type="match status" value="1"/>
</dbReference>
<keyword evidence="5 7" id="KW-0479">Metal-binding</keyword>
<dbReference type="InterPro" id="IPR029014">
    <property type="entry name" value="NiFe-Hase_large"/>
</dbReference>
<dbReference type="AlphaFoldDB" id="Q21QY4"/>
<dbReference type="PANTHER" id="PTHR42958:SF4">
    <property type="entry name" value="HYDROGENASE EXPRESSION_FORMATION PROTEIN HUPK"/>
    <property type="match status" value="1"/>
</dbReference>
<feature type="binding site" evidence="7">
    <location>
        <position position="490"/>
    </location>
    <ligand>
        <name>Ni(2+)</name>
        <dbReference type="ChEBI" id="CHEBI:49786"/>
    </ligand>
</feature>
<dbReference type="PANTHER" id="PTHR42958">
    <property type="entry name" value="HYDROGENASE-2 LARGE CHAIN"/>
    <property type="match status" value="1"/>
</dbReference>
<dbReference type="InterPro" id="IPR050867">
    <property type="entry name" value="NiFe/NiFeSe_hydrgnase_LSU"/>
</dbReference>
<protein>
    <submittedName>
        <fullName evidence="8">Hydrogen:quinone oxidoreductase</fullName>
        <ecNumber evidence="8">1.12.5.1</ecNumber>
    </submittedName>
</protein>
<proteinExistence type="inferred from homology"/>
<dbReference type="GO" id="GO:0008901">
    <property type="term" value="F:ferredoxin hydrogenase activity"/>
    <property type="evidence" value="ECO:0007669"/>
    <property type="project" value="InterPro"/>
</dbReference>
<comment type="cofactor">
    <cofactor evidence="1 7">
        <name>Ni(2+)</name>
        <dbReference type="ChEBI" id="CHEBI:49786"/>
    </cofactor>
</comment>
<evidence type="ECO:0000256" key="7">
    <source>
        <dbReference type="PIRSR" id="PIRSR601501-1"/>
    </source>
</evidence>
<dbReference type="GO" id="GO:0030313">
    <property type="term" value="C:cell envelope"/>
    <property type="evidence" value="ECO:0007669"/>
    <property type="project" value="UniProtKB-SubCell"/>
</dbReference>
<dbReference type="EC" id="1.12.5.1" evidence="8"/>
<evidence type="ECO:0000313" key="9">
    <source>
        <dbReference type="Proteomes" id="UP000008332"/>
    </source>
</evidence>
<evidence type="ECO:0000256" key="1">
    <source>
        <dbReference type="ARBA" id="ARBA00001967"/>
    </source>
</evidence>
<comment type="similarity">
    <text evidence="3">Belongs to the [NiFe]/[NiFeSe] hydrogenase large subunit family.</text>
</comment>
<evidence type="ECO:0000256" key="2">
    <source>
        <dbReference type="ARBA" id="ARBA00004196"/>
    </source>
</evidence>
<feature type="binding site" evidence="7">
    <location>
        <position position="437"/>
    </location>
    <ligand>
        <name>Mg(2+)</name>
        <dbReference type="ChEBI" id="CHEBI:18420"/>
    </ligand>
</feature>
<evidence type="ECO:0000256" key="5">
    <source>
        <dbReference type="ARBA" id="ARBA00022723"/>
    </source>
</evidence>
<dbReference type="Gene3D" id="1.10.645.10">
    <property type="entry name" value="Cytochrome-c3 Hydrogenase, chain B"/>
    <property type="match status" value="1"/>
</dbReference>
<keyword evidence="4 7" id="KW-0533">Nickel</keyword>
<evidence type="ECO:0000256" key="6">
    <source>
        <dbReference type="ARBA" id="ARBA00023002"/>
    </source>
</evidence>
<evidence type="ECO:0000313" key="8">
    <source>
        <dbReference type="EMBL" id="ABD71819.1"/>
    </source>
</evidence>
<keyword evidence="7" id="KW-0460">Magnesium</keyword>
<organism evidence="8 9">
    <name type="scientific">Albidiferax ferrireducens (strain ATCC BAA-621 / DSM 15236 / T118)</name>
    <name type="common">Rhodoferax ferrireducens</name>
    <dbReference type="NCBI Taxonomy" id="338969"/>
    <lineage>
        <taxon>Bacteria</taxon>
        <taxon>Pseudomonadati</taxon>
        <taxon>Pseudomonadota</taxon>
        <taxon>Betaproteobacteria</taxon>
        <taxon>Burkholderiales</taxon>
        <taxon>Comamonadaceae</taxon>
        <taxon>Rhodoferax</taxon>
    </lineage>
</organism>
<feature type="binding site" evidence="7">
    <location>
        <position position="63"/>
    </location>
    <ligand>
        <name>Ni(2+)</name>
        <dbReference type="ChEBI" id="CHEBI:49786"/>
    </ligand>
</feature>
<keyword evidence="6 8" id="KW-0560">Oxidoreductase</keyword>
<dbReference type="STRING" id="338969.Rfer_4121"/>
<dbReference type="InterPro" id="IPR001501">
    <property type="entry name" value="Ni-dep_hyd_lsu"/>
</dbReference>
<evidence type="ECO:0000256" key="3">
    <source>
        <dbReference type="ARBA" id="ARBA00009292"/>
    </source>
</evidence>
<feature type="binding site" evidence="7">
    <location>
        <position position="493"/>
    </location>
    <ligand>
        <name>Fe cation</name>
        <dbReference type="ChEBI" id="CHEBI:24875"/>
    </ligand>
</feature>
<dbReference type="RefSeq" id="WP_011466381.1">
    <property type="nucleotide sequence ID" value="NC_007908.1"/>
</dbReference>
<dbReference type="InterPro" id="IPR018194">
    <property type="entry name" value="Ni-dep_hyd_lsu_Ni_BS"/>
</dbReference>
<feature type="binding site" evidence="7">
    <location>
        <position position="60"/>
    </location>
    <ligand>
        <name>Ni(2+)</name>
        <dbReference type="ChEBI" id="CHEBI:49786"/>
    </ligand>
</feature>
<sequence>MSRLILGPFNRVEGDLEVQLEVTDGRVTEARVNAPMFRGFELILNGRDPMDALSIAPRICGICSVSQSVAAAKALADASGVVVPPNGMHAINLMLACENFADHLTHFYLFFMPDFTRAVYAARPWFREAERRFAALAGSTSNGGLRSRAALAARARWFELIGTLGGKWPHTGAVLPGGTSRAIETTERIRLLARVREMRAFLEQTLFGTALEEVATLDSLAALQRWRARAAGSDMALFLDLAEATQLTNLGPGPGRYLSYGAYARFEGGHALARGVWDAALQQGLPLDPTQISEDARHAWYAESTSAQALHPMAGLTQPEPDKPGAYSWNKAPRLGSQVVETGAIARQLVDGQPLIRAAVLAHGGTVYTRVLARLLEMARILPLMEQWLLALQPHAPFHAVQAQPEQAQGIGLTEAARGALGHWLRIENGRIAHYQIVAPTSWNFSPRDAAGTPGALEAALVGARLDNAIEGAGGQSVAVQHIVRSFDPCMVCTVH</sequence>
<feature type="binding site" evidence="7">
    <location>
        <position position="496"/>
    </location>
    <ligand>
        <name>Mg(2+)</name>
        <dbReference type="ChEBI" id="CHEBI:18420"/>
    </ligand>
</feature>
<comment type="cofactor">
    <cofactor evidence="7">
        <name>Fe cation</name>
        <dbReference type="ChEBI" id="CHEBI:24875"/>
    </cofactor>
</comment>
<accession>Q21QY4</accession>
<name>Q21QY4_ALBFT</name>
<dbReference type="GO" id="GO:0016151">
    <property type="term" value="F:nickel cation binding"/>
    <property type="evidence" value="ECO:0007669"/>
    <property type="project" value="InterPro"/>
</dbReference>
<evidence type="ECO:0000256" key="4">
    <source>
        <dbReference type="ARBA" id="ARBA00022596"/>
    </source>
</evidence>
<dbReference type="Proteomes" id="UP000008332">
    <property type="component" value="Chromosome"/>
</dbReference>
<dbReference type="KEGG" id="rfr:Rfer_4121"/>
<dbReference type="GO" id="GO:0047067">
    <property type="term" value="F:hydrogen:quinone oxidoreductase activity"/>
    <property type="evidence" value="ECO:0007669"/>
    <property type="project" value="UniProtKB-EC"/>
</dbReference>
<gene>
    <name evidence="8" type="ordered locus">Rfer_4121</name>
</gene>
<reference evidence="9" key="1">
    <citation type="submission" date="2006-02" db="EMBL/GenBank/DDBJ databases">
        <title>Complete sequence of chromosome of Rhodoferax ferrireducens DSM 15236.</title>
        <authorList>
            <person name="Copeland A."/>
            <person name="Lucas S."/>
            <person name="Lapidus A."/>
            <person name="Barry K."/>
            <person name="Detter J.C."/>
            <person name="Glavina del Rio T."/>
            <person name="Hammon N."/>
            <person name="Israni S."/>
            <person name="Pitluck S."/>
            <person name="Brettin T."/>
            <person name="Bruce D."/>
            <person name="Han C."/>
            <person name="Tapia R."/>
            <person name="Gilna P."/>
            <person name="Kiss H."/>
            <person name="Schmutz J."/>
            <person name="Larimer F."/>
            <person name="Land M."/>
            <person name="Kyrpides N."/>
            <person name="Ivanova N."/>
            <person name="Richardson P."/>
        </authorList>
    </citation>
    <scope>NUCLEOTIDE SEQUENCE [LARGE SCALE GENOMIC DNA]</scope>
    <source>
        <strain evidence="9">ATCC BAA-621 / DSM 15236 / T118</strain>
    </source>
</reference>